<dbReference type="InterPro" id="IPR018060">
    <property type="entry name" value="HTH_AraC"/>
</dbReference>
<sequence>MQKSIPIITIEQLNSCDKNILMKLDIRRLEDHVKTLSSADFPHRHDFFNLIYIKQGSGTHDIDFKRFIVEPKQMFFMNDGQVHEWYLSADTVGYTLFFKKEFYEVIEKGLSLQALPFFNNSHNDAPMVVFSEEDSQRIENLFEEIITEFKANLPHRDTLIKSLLKMILIHSIRVYEPLYKDDSTELNVSKIRSFELLIEKHFKEYKSVKDFADKLNITPNYLNAICTKTVGRTAGELIRDRIVLEAKRLLLHSSISVCEMAYHLGYDDCSYFIRVFKKEVGSTPEQFRLINRP</sequence>
<dbReference type="SUPFAM" id="SSF46689">
    <property type="entry name" value="Homeodomain-like"/>
    <property type="match status" value="1"/>
</dbReference>
<keyword evidence="6" id="KW-1185">Reference proteome</keyword>
<dbReference type="PRINTS" id="PR00032">
    <property type="entry name" value="HTHARAC"/>
</dbReference>
<dbReference type="SMART" id="SM00342">
    <property type="entry name" value="HTH_ARAC"/>
    <property type="match status" value="1"/>
</dbReference>
<reference evidence="5" key="1">
    <citation type="journal article" date="2014" name="Int. J. Syst. Evol. Microbiol.">
        <title>Complete genome sequence of Corynebacterium casei LMG S-19264T (=DSM 44701T), isolated from a smear-ripened cheese.</title>
        <authorList>
            <consortium name="US DOE Joint Genome Institute (JGI-PGF)"/>
            <person name="Walter F."/>
            <person name="Albersmeier A."/>
            <person name="Kalinowski J."/>
            <person name="Ruckert C."/>
        </authorList>
    </citation>
    <scope>NUCLEOTIDE SEQUENCE</scope>
    <source>
        <strain evidence="5">CGMCC 1.15958</strain>
    </source>
</reference>
<reference evidence="5" key="2">
    <citation type="submission" date="2020-09" db="EMBL/GenBank/DDBJ databases">
        <authorList>
            <person name="Sun Q."/>
            <person name="Zhou Y."/>
        </authorList>
    </citation>
    <scope>NUCLEOTIDE SEQUENCE</scope>
    <source>
        <strain evidence="5">CGMCC 1.15958</strain>
    </source>
</reference>
<evidence type="ECO:0000256" key="1">
    <source>
        <dbReference type="ARBA" id="ARBA00023015"/>
    </source>
</evidence>
<dbReference type="AlphaFoldDB" id="A0A917DQ31"/>
<comment type="caution">
    <text evidence="5">The sequence shown here is derived from an EMBL/GenBank/DDBJ whole genome shotgun (WGS) entry which is preliminary data.</text>
</comment>
<dbReference type="EMBL" id="BMKK01000004">
    <property type="protein sequence ID" value="GGD60118.1"/>
    <property type="molecule type" value="Genomic_DNA"/>
</dbReference>
<dbReference type="InterPro" id="IPR020449">
    <property type="entry name" value="Tscrpt_reg_AraC-type_HTH"/>
</dbReference>
<evidence type="ECO:0000313" key="5">
    <source>
        <dbReference type="EMBL" id="GGD60118.1"/>
    </source>
</evidence>
<dbReference type="Gene3D" id="1.10.10.60">
    <property type="entry name" value="Homeodomain-like"/>
    <property type="match status" value="1"/>
</dbReference>
<evidence type="ECO:0000256" key="2">
    <source>
        <dbReference type="ARBA" id="ARBA00023125"/>
    </source>
</evidence>
<dbReference type="PANTHER" id="PTHR43280">
    <property type="entry name" value="ARAC-FAMILY TRANSCRIPTIONAL REGULATOR"/>
    <property type="match status" value="1"/>
</dbReference>
<dbReference type="InterPro" id="IPR009057">
    <property type="entry name" value="Homeodomain-like_sf"/>
</dbReference>
<dbReference type="InterPro" id="IPR003313">
    <property type="entry name" value="AraC-bd"/>
</dbReference>
<dbReference type="InterPro" id="IPR014710">
    <property type="entry name" value="RmlC-like_jellyroll"/>
</dbReference>
<protein>
    <submittedName>
        <fullName evidence="5">AraC family transcriptional regulator</fullName>
    </submittedName>
</protein>
<evidence type="ECO:0000313" key="6">
    <source>
        <dbReference type="Proteomes" id="UP000609064"/>
    </source>
</evidence>
<dbReference type="PROSITE" id="PS01124">
    <property type="entry name" value="HTH_ARAC_FAMILY_2"/>
    <property type="match status" value="1"/>
</dbReference>
<dbReference type="GO" id="GO:0003700">
    <property type="term" value="F:DNA-binding transcription factor activity"/>
    <property type="evidence" value="ECO:0007669"/>
    <property type="project" value="InterPro"/>
</dbReference>
<gene>
    <name evidence="5" type="ORF">GCM10011514_25090</name>
</gene>
<evidence type="ECO:0000256" key="3">
    <source>
        <dbReference type="ARBA" id="ARBA00023163"/>
    </source>
</evidence>
<feature type="domain" description="HTH araC/xylS-type" evidence="4">
    <location>
        <begin position="192"/>
        <end position="290"/>
    </location>
</feature>
<keyword evidence="1" id="KW-0805">Transcription regulation</keyword>
<dbReference type="Gene3D" id="2.60.120.10">
    <property type="entry name" value="Jelly Rolls"/>
    <property type="match status" value="1"/>
</dbReference>
<dbReference type="RefSeq" id="WP_188766431.1">
    <property type="nucleotide sequence ID" value="NZ_BMKK01000004.1"/>
</dbReference>
<dbReference type="Pfam" id="PF02311">
    <property type="entry name" value="AraC_binding"/>
    <property type="match status" value="1"/>
</dbReference>
<accession>A0A917DQ31</accession>
<proteinExistence type="predicted"/>
<dbReference type="PANTHER" id="PTHR43280:SF32">
    <property type="entry name" value="TRANSCRIPTIONAL REGULATORY PROTEIN"/>
    <property type="match status" value="1"/>
</dbReference>
<dbReference type="GO" id="GO:0043565">
    <property type="term" value="F:sequence-specific DNA binding"/>
    <property type="evidence" value="ECO:0007669"/>
    <property type="project" value="InterPro"/>
</dbReference>
<keyword evidence="3" id="KW-0804">Transcription</keyword>
<dbReference type="Pfam" id="PF12833">
    <property type="entry name" value="HTH_18"/>
    <property type="match status" value="1"/>
</dbReference>
<dbReference type="SUPFAM" id="SSF51215">
    <property type="entry name" value="Regulatory protein AraC"/>
    <property type="match status" value="1"/>
</dbReference>
<name>A0A917DQ31_9BACT</name>
<dbReference type="Proteomes" id="UP000609064">
    <property type="component" value="Unassembled WGS sequence"/>
</dbReference>
<evidence type="ECO:0000259" key="4">
    <source>
        <dbReference type="PROSITE" id="PS01124"/>
    </source>
</evidence>
<organism evidence="5 6">
    <name type="scientific">Emticicia aquatilis</name>
    <dbReference type="NCBI Taxonomy" id="1537369"/>
    <lineage>
        <taxon>Bacteria</taxon>
        <taxon>Pseudomonadati</taxon>
        <taxon>Bacteroidota</taxon>
        <taxon>Cytophagia</taxon>
        <taxon>Cytophagales</taxon>
        <taxon>Leadbetterellaceae</taxon>
        <taxon>Emticicia</taxon>
    </lineage>
</organism>
<keyword evidence="2" id="KW-0238">DNA-binding</keyword>
<dbReference type="InterPro" id="IPR037923">
    <property type="entry name" value="HTH-like"/>
</dbReference>